<feature type="transmembrane region" description="Helical" evidence="6">
    <location>
        <begin position="69"/>
        <end position="88"/>
    </location>
</feature>
<sequence>MLKDLFRKKSLEHILNDVKSGFTDAEHSGNHLTKALRVKDLTLMGIAAVVGAGIFSTIGEASFNGGPGVTILFILTAITCGFSALCYAEFASRIPVAGSAYTYAYATFGELIAWIIGWDLLMEYAIGNIAVAISWSTYFVNFLEGFGLHMPEYLTLDYFTAFRAHEQVQELTASGKLTEITDSLKSAALAWNTAPGIGGLKLIANIPALAIVVAITWLVYVGIRETKKATNAMVFLKIAIVIAVIIIGFFYVTPANWHPFLPNGFRGVMKGVSGVFFAYIGFDAISTTAEECENPQKDLPKGMIYSLVICTVLYILIALVLTGMVSYKELQVGDPLAFVFVKVGLKKISYVISISAVVATASVLLIFQLGQPRIWMSMSRDGLLPKAFSRIHPKYHTPSFATIVTGFVVAIPALFMNLTEVTDLTSIGTLFAFVLVCGGVLLLPKDEAKQGRFRMPYINSQFIAPVLFIIGLIVFWKPFLSLFEGADVHERFPFFLFVILSAGLTVAAVIKKLSLIPVLGLLSCFYLMTELTYQSWIRFLVWLIIGLVLYFTYGYKYSVIGREVKRD</sequence>
<dbReference type="Pfam" id="PF13906">
    <property type="entry name" value="AA_permease_C"/>
    <property type="match status" value="1"/>
</dbReference>
<keyword evidence="9" id="KW-1185">Reference proteome</keyword>
<feature type="transmembrane region" description="Helical" evidence="6">
    <location>
        <begin position="264"/>
        <end position="282"/>
    </location>
</feature>
<feature type="transmembrane region" description="Helical" evidence="6">
    <location>
        <begin position="347"/>
        <end position="370"/>
    </location>
</feature>
<dbReference type="Pfam" id="PF13520">
    <property type="entry name" value="AA_permease_2"/>
    <property type="match status" value="1"/>
</dbReference>
<feature type="transmembrane region" description="Helical" evidence="6">
    <location>
        <begin position="492"/>
        <end position="510"/>
    </location>
</feature>
<dbReference type="Gene3D" id="1.20.1740.10">
    <property type="entry name" value="Amino acid/polyamine transporter I"/>
    <property type="match status" value="1"/>
</dbReference>
<feature type="transmembrane region" description="Helical" evidence="6">
    <location>
        <begin position="515"/>
        <end position="533"/>
    </location>
</feature>
<keyword evidence="3 6" id="KW-0812">Transmembrane</keyword>
<feature type="transmembrane region" description="Helical" evidence="6">
    <location>
        <begin position="202"/>
        <end position="222"/>
    </location>
</feature>
<dbReference type="InterPro" id="IPR029485">
    <property type="entry name" value="CAT_C"/>
</dbReference>
<dbReference type="AlphaFoldDB" id="A0A7D4QAR4"/>
<protein>
    <submittedName>
        <fullName evidence="8">Amino acid permease</fullName>
    </submittedName>
</protein>
<dbReference type="RefSeq" id="WP_173414832.1">
    <property type="nucleotide sequence ID" value="NZ_CP054139.1"/>
</dbReference>
<dbReference type="PANTHER" id="PTHR43243">
    <property type="entry name" value="INNER MEMBRANE TRANSPORTER YGJI-RELATED"/>
    <property type="match status" value="1"/>
</dbReference>
<evidence type="ECO:0000256" key="6">
    <source>
        <dbReference type="SAM" id="Phobius"/>
    </source>
</evidence>
<name>A0A7D4QAR4_9SPHI</name>
<dbReference type="GO" id="GO:0016020">
    <property type="term" value="C:membrane"/>
    <property type="evidence" value="ECO:0007669"/>
    <property type="project" value="UniProtKB-SubCell"/>
</dbReference>
<feature type="transmembrane region" description="Helical" evidence="6">
    <location>
        <begin position="41"/>
        <end position="63"/>
    </location>
</feature>
<feature type="transmembrane region" description="Helical" evidence="6">
    <location>
        <begin position="539"/>
        <end position="557"/>
    </location>
</feature>
<evidence type="ECO:0000256" key="1">
    <source>
        <dbReference type="ARBA" id="ARBA00004141"/>
    </source>
</evidence>
<dbReference type="PIRSF" id="PIRSF006060">
    <property type="entry name" value="AA_transporter"/>
    <property type="match status" value="1"/>
</dbReference>
<feature type="transmembrane region" description="Helical" evidence="6">
    <location>
        <begin position="424"/>
        <end position="442"/>
    </location>
</feature>
<keyword evidence="4 6" id="KW-1133">Transmembrane helix</keyword>
<evidence type="ECO:0000313" key="8">
    <source>
        <dbReference type="EMBL" id="QKJ30144.1"/>
    </source>
</evidence>
<proteinExistence type="predicted"/>
<comment type="subcellular location">
    <subcellularLocation>
        <location evidence="1">Membrane</location>
        <topology evidence="1">Multi-pass membrane protein</topology>
    </subcellularLocation>
</comment>
<dbReference type="EMBL" id="CP054139">
    <property type="protein sequence ID" value="QKJ30144.1"/>
    <property type="molecule type" value="Genomic_DNA"/>
</dbReference>
<evidence type="ECO:0000256" key="3">
    <source>
        <dbReference type="ARBA" id="ARBA00022692"/>
    </source>
</evidence>
<feature type="domain" description="Cationic amino acid transporter C-terminal" evidence="7">
    <location>
        <begin position="515"/>
        <end position="557"/>
    </location>
</feature>
<feature type="transmembrane region" description="Helical" evidence="6">
    <location>
        <begin position="303"/>
        <end position="327"/>
    </location>
</feature>
<gene>
    <name evidence="8" type="ORF">HQ865_10355</name>
</gene>
<evidence type="ECO:0000259" key="7">
    <source>
        <dbReference type="Pfam" id="PF13906"/>
    </source>
</evidence>
<dbReference type="GO" id="GO:0015171">
    <property type="term" value="F:amino acid transmembrane transporter activity"/>
    <property type="evidence" value="ECO:0007669"/>
    <property type="project" value="TreeGrafter"/>
</dbReference>
<keyword evidence="5 6" id="KW-0472">Membrane</keyword>
<organism evidence="8 9">
    <name type="scientific">Mucilaginibacter mali</name>
    <dbReference type="NCBI Taxonomy" id="2740462"/>
    <lineage>
        <taxon>Bacteria</taxon>
        <taxon>Pseudomonadati</taxon>
        <taxon>Bacteroidota</taxon>
        <taxon>Sphingobacteriia</taxon>
        <taxon>Sphingobacteriales</taxon>
        <taxon>Sphingobacteriaceae</taxon>
        <taxon>Mucilaginibacter</taxon>
    </lineage>
</organism>
<dbReference type="InterPro" id="IPR002293">
    <property type="entry name" value="AA/rel_permease1"/>
</dbReference>
<feature type="transmembrane region" description="Helical" evidence="6">
    <location>
        <begin position="400"/>
        <end position="418"/>
    </location>
</feature>
<dbReference type="Proteomes" id="UP000505355">
    <property type="component" value="Chromosome"/>
</dbReference>
<dbReference type="KEGG" id="mmab:HQ865_10355"/>
<evidence type="ECO:0000313" key="9">
    <source>
        <dbReference type="Proteomes" id="UP000505355"/>
    </source>
</evidence>
<feature type="transmembrane region" description="Helical" evidence="6">
    <location>
        <begin position="462"/>
        <end position="480"/>
    </location>
</feature>
<evidence type="ECO:0000256" key="4">
    <source>
        <dbReference type="ARBA" id="ARBA00022989"/>
    </source>
</evidence>
<evidence type="ECO:0000256" key="5">
    <source>
        <dbReference type="ARBA" id="ARBA00023136"/>
    </source>
</evidence>
<feature type="transmembrane region" description="Helical" evidence="6">
    <location>
        <begin position="234"/>
        <end position="252"/>
    </location>
</feature>
<dbReference type="PANTHER" id="PTHR43243:SF4">
    <property type="entry name" value="CATIONIC AMINO ACID TRANSPORTER 4"/>
    <property type="match status" value="1"/>
</dbReference>
<accession>A0A7D4QAR4</accession>
<evidence type="ECO:0000256" key="2">
    <source>
        <dbReference type="ARBA" id="ARBA00022448"/>
    </source>
</evidence>
<keyword evidence="2" id="KW-0813">Transport</keyword>
<reference evidence="8 9" key="1">
    <citation type="submission" date="2020-05" db="EMBL/GenBank/DDBJ databases">
        <title>Mucilaginibacter mali sp. nov.</title>
        <authorList>
            <person name="Kim H.S."/>
            <person name="Lee K.C."/>
            <person name="Suh M.K."/>
            <person name="Kim J.-S."/>
            <person name="Han K.-I."/>
            <person name="Eom M.K."/>
            <person name="Shin Y.K."/>
            <person name="Lee J.-S."/>
        </authorList>
    </citation>
    <scope>NUCLEOTIDE SEQUENCE [LARGE SCALE GENOMIC DNA]</scope>
    <source>
        <strain evidence="8 9">G2-14</strain>
    </source>
</reference>